<dbReference type="PANTHER" id="PTHR33824:SF7">
    <property type="entry name" value="POLYKETIDE CYCLASE_DEHYDRASE AND LIPID TRANSPORT SUPERFAMILY PROTEIN"/>
    <property type="match status" value="1"/>
</dbReference>
<name>A0A2T9JGX8_9CAUL</name>
<dbReference type="EMBL" id="QDKQ01000071">
    <property type="protein sequence ID" value="PVM82954.1"/>
    <property type="molecule type" value="Genomic_DNA"/>
</dbReference>
<protein>
    <submittedName>
        <fullName evidence="4">Cyclase</fullName>
    </submittedName>
</protein>
<dbReference type="InterPro" id="IPR023393">
    <property type="entry name" value="START-like_dom_sf"/>
</dbReference>
<gene>
    <name evidence="4" type="ORF">DDF67_21950</name>
</gene>
<organism evidence="4 5">
    <name type="scientific">Caulobacter endophyticus</name>
    <dbReference type="NCBI Taxonomy" id="2172652"/>
    <lineage>
        <taxon>Bacteria</taxon>
        <taxon>Pseudomonadati</taxon>
        <taxon>Pseudomonadota</taxon>
        <taxon>Alphaproteobacteria</taxon>
        <taxon>Caulobacterales</taxon>
        <taxon>Caulobacteraceae</taxon>
        <taxon>Caulobacter</taxon>
    </lineage>
</organism>
<feature type="region of interest" description="Disordered" evidence="2">
    <location>
        <begin position="162"/>
        <end position="183"/>
    </location>
</feature>
<dbReference type="Pfam" id="PF03364">
    <property type="entry name" value="Polyketide_cyc"/>
    <property type="match status" value="1"/>
</dbReference>
<dbReference type="RefSeq" id="WP_109454921.1">
    <property type="nucleotide sequence ID" value="NZ_QDKQ01000071.1"/>
</dbReference>
<dbReference type="InterPro" id="IPR005031">
    <property type="entry name" value="COQ10_START"/>
</dbReference>
<dbReference type="OrthoDB" id="9797595at2"/>
<dbReference type="Proteomes" id="UP000245073">
    <property type="component" value="Unassembled WGS sequence"/>
</dbReference>
<comment type="similarity">
    <text evidence="1">Belongs to the ribosome association toxin RatA family.</text>
</comment>
<evidence type="ECO:0000313" key="4">
    <source>
        <dbReference type="EMBL" id="PVM82954.1"/>
    </source>
</evidence>
<dbReference type="InterPro" id="IPR047137">
    <property type="entry name" value="ORF3"/>
</dbReference>
<comment type="caution">
    <text evidence="4">The sequence shown here is derived from an EMBL/GenBank/DDBJ whole genome shotgun (WGS) entry which is preliminary data.</text>
</comment>
<dbReference type="Gene3D" id="3.30.530.20">
    <property type="match status" value="1"/>
</dbReference>
<keyword evidence="5" id="KW-1185">Reference proteome</keyword>
<dbReference type="SUPFAM" id="SSF55961">
    <property type="entry name" value="Bet v1-like"/>
    <property type="match status" value="1"/>
</dbReference>
<dbReference type="CDD" id="cd07817">
    <property type="entry name" value="SRPBCC_8"/>
    <property type="match status" value="1"/>
</dbReference>
<feature type="domain" description="Coenzyme Q-binding protein COQ10 START" evidence="3">
    <location>
        <begin position="30"/>
        <end position="150"/>
    </location>
</feature>
<dbReference type="AlphaFoldDB" id="A0A2T9JGX8"/>
<evidence type="ECO:0000256" key="1">
    <source>
        <dbReference type="ARBA" id="ARBA00008918"/>
    </source>
</evidence>
<proteinExistence type="inferred from homology"/>
<evidence type="ECO:0000313" key="5">
    <source>
        <dbReference type="Proteomes" id="UP000245073"/>
    </source>
</evidence>
<dbReference type="PANTHER" id="PTHR33824">
    <property type="entry name" value="POLYKETIDE CYCLASE/DEHYDRASE AND LIPID TRANSPORT SUPERFAMILY PROTEIN"/>
    <property type="match status" value="1"/>
</dbReference>
<accession>A0A2T9JGX8</accession>
<sequence>MPTDTDAPITPANLVKQPGGQTYVSRAITIDRPREELYAFWRNPKNLQRLMDNVERIDVIDERRSHWVVKGPAGADIEWDSLIVEDQPGRRIAWQADEGAQVANRGWVEFRDGPPGRGTEVHALIEYDAPGGVLGRLIAKLFQREPNTQTRRELRRFKQLMETGEITTSEGPRGAGRHEKKEA</sequence>
<evidence type="ECO:0000259" key="3">
    <source>
        <dbReference type="Pfam" id="PF03364"/>
    </source>
</evidence>
<evidence type="ECO:0000256" key="2">
    <source>
        <dbReference type="SAM" id="MobiDB-lite"/>
    </source>
</evidence>
<reference evidence="4 5" key="1">
    <citation type="submission" date="2018-04" db="EMBL/GenBank/DDBJ databases">
        <title>The genome sequence of Caulobacter sp. 744.</title>
        <authorList>
            <person name="Gao J."/>
            <person name="Sun J."/>
        </authorList>
    </citation>
    <scope>NUCLEOTIDE SEQUENCE [LARGE SCALE GENOMIC DNA]</scope>
    <source>
        <strain evidence="4 5">774</strain>
    </source>
</reference>